<dbReference type="RefSeq" id="WP_125322704.1">
    <property type="nucleotide sequence ID" value="NZ_AP024890.1"/>
</dbReference>
<dbReference type="Proteomes" id="UP000269041">
    <property type="component" value="Unassembled WGS sequence"/>
</dbReference>
<proteinExistence type="predicted"/>
<dbReference type="Pfam" id="PF13584">
    <property type="entry name" value="BatD"/>
    <property type="match status" value="1"/>
</dbReference>
<feature type="chain" id="PRO_5019039942" description="Protein BatD" evidence="3">
    <location>
        <begin position="35"/>
        <end position="449"/>
    </location>
</feature>
<dbReference type="EMBL" id="RSFA01000086">
    <property type="protein sequence ID" value="RSD30067.1"/>
    <property type="molecule type" value="Genomic_DNA"/>
</dbReference>
<keyword evidence="5" id="KW-1185">Reference proteome</keyword>
<organism evidence="4 5">
    <name type="scientific">Vibrio pectenicida</name>
    <dbReference type="NCBI Taxonomy" id="62763"/>
    <lineage>
        <taxon>Bacteria</taxon>
        <taxon>Pseudomonadati</taxon>
        <taxon>Pseudomonadota</taxon>
        <taxon>Gammaproteobacteria</taxon>
        <taxon>Vibrionales</taxon>
        <taxon>Vibrionaceae</taxon>
        <taxon>Vibrio</taxon>
    </lineage>
</organism>
<dbReference type="AlphaFoldDB" id="A0A427TZZ4"/>
<evidence type="ECO:0000313" key="4">
    <source>
        <dbReference type="EMBL" id="RSD30067.1"/>
    </source>
</evidence>
<protein>
    <recommendedName>
        <fullName evidence="6">Protein BatD</fullName>
    </recommendedName>
</protein>
<evidence type="ECO:0000256" key="3">
    <source>
        <dbReference type="SAM" id="SignalP"/>
    </source>
</evidence>
<evidence type="ECO:0008006" key="6">
    <source>
        <dbReference type="Google" id="ProtNLM"/>
    </source>
</evidence>
<keyword evidence="2" id="KW-1133">Transmembrane helix</keyword>
<feature type="transmembrane region" description="Helical" evidence="2">
    <location>
        <begin position="311"/>
        <end position="332"/>
    </location>
</feature>
<comment type="caution">
    <text evidence="4">The sequence shown here is derived from an EMBL/GenBank/DDBJ whole genome shotgun (WGS) entry which is preliminary data.</text>
</comment>
<dbReference type="PROSITE" id="PS51257">
    <property type="entry name" value="PROKAR_LIPOPROTEIN"/>
    <property type="match status" value="1"/>
</dbReference>
<keyword evidence="2" id="KW-0472">Membrane</keyword>
<name>A0A427TZZ4_9VIBR</name>
<evidence type="ECO:0000256" key="1">
    <source>
        <dbReference type="SAM" id="MobiDB-lite"/>
    </source>
</evidence>
<feature type="region of interest" description="Disordered" evidence="1">
    <location>
        <begin position="415"/>
        <end position="449"/>
    </location>
</feature>
<keyword evidence="3" id="KW-0732">Signal</keyword>
<gene>
    <name evidence="4" type="ORF">EJA03_15845</name>
</gene>
<dbReference type="PANTHER" id="PTHR40940:SF1">
    <property type="entry name" value="PROTEIN BATD"/>
    <property type="match status" value="1"/>
</dbReference>
<dbReference type="OrthoDB" id="5293418at2"/>
<dbReference type="PANTHER" id="PTHR40940">
    <property type="entry name" value="PROTEIN BATD-RELATED"/>
    <property type="match status" value="1"/>
</dbReference>
<evidence type="ECO:0000313" key="5">
    <source>
        <dbReference type="Proteomes" id="UP000269041"/>
    </source>
</evidence>
<accession>A0A427TZZ4</accession>
<keyword evidence="2" id="KW-0812">Transmembrane</keyword>
<evidence type="ECO:0000256" key="2">
    <source>
        <dbReference type="SAM" id="Phobius"/>
    </source>
</evidence>
<feature type="signal peptide" evidence="3">
    <location>
        <begin position="1"/>
        <end position="34"/>
    </location>
</feature>
<dbReference type="InterPro" id="IPR025738">
    <property type="entry name" value="BatD"/>
</dbReference>
<feature type="compositionally biased region" description="Polar residues" evidence="1">
    <location>
        <begin position="440"/>
        <end position="449"/>
    </location>
</feature>
<reference evidence="4 5" key="1">
    <citation type="submission" date="2018-12" db="EMBL/GenBank/DDBJ databases">
        <title>Genomic taxonomy of the Vibrionaceae family.</title>
        <authorList>
            <person name="Gomez-Gil B."/>
            <person name="Enciso-Ibarra K."/>
        </authorList>
    </citation>
    <scope>NUCLEOTIDE SEQUENCE [LARGE SCALE GENOMIC DNA]</scope>
    <source>
        <strain evidence="4 5">CAIM 594</strain>
    </source>
</reference>
<sequence length="449" mass="51274">MTITLKRGASTYLIFMIFTLLCLLSILVSSSCYAQNIHDLERNNEIELLAWVGKQSNDSRNNKTPKFSVNEQVILYIEVATPRWLTGGTRIGSVEIPSVITKQRNQLATNYTERKEGQTWSRQRWEVTIYPQSSGRFVIPPIAVGVQVSASDGAKVVGTLYTQPIHFEAIMPSGLISDKSQWFSATDVEVKQTWSTSNDELKVGDAITRTIIINANDSLSVLLPDLLSDGPTTKYQAYPKPNKLSDMQTRGDYQSSRSEETVYVIQQGGELKLPEYHFQWWNSKTKQIETHVISGKIFTAKHTLKSFIHAYALWLVSGITFIVTMVLMAISIGQYYRKHPMPPWWVFNQMLRDKRWGTARALLYKQLRVNSNNLEMGKADSSDVWKGWCDHIQNGFQDRKLFRSMWKVIGKMKDNHKGLSVPPKALPQLDSRRREKNKSSGKNTSQNYH</sequence>